<proteinExistence type="predicted"/>
<organism evidence="1 2">
    <name type="scientific">Aeromonas phage 44RR2.8t.2</name>
    <dbReference type="NCBI Taxonomy" id="1932900"/>
    <lineage>
        <taxon>Viruses</taxon>
        <taxon>Duplodnaviria</taxon>
        <taxon>Heunggongvirae</taxon>
        <taxon>Uroviricota</taxon>
        <taxon>Caudoviricetes</taxon>
        <taxon>Pantevenvirales</taxon>
        <taxon>Straboviridae</taxon>
        <taxon>Biquartavirus</taxon>
        <taxon>Biquartavirus 44RR2</taxon>
    </lineage>
</organism>
<protein>
    <submittedName>
        <fullName evidence="1">Uncharacterized protein</fullName>
    </submittedName>
</protein>
<dbReference type="Proteomes" id="UP000222894">
    <property type="component" value="Genome"/>
</dbReference>
<reference evidence="1 2" key="1">
    <citation type="journal article" date="2017" name="Sci. Rep.">
        <title>Characterization and diversity of phages infecting Aeromonas salmonicida subsp. salmonicida.</title>
        <authorList>
            <person name="Vincent A.T."/>
            <person name="Paquet V.E."/>
            <person name="Bernatchez A."/>
            <person name="Tremblay D.M."/>
            <person name="Moineau S."/>
            <person name="Charette S.J."/>
        </authorList>
    </citation>
    <scope>NUCLEOTIDE SEQUENCE [LARGE SCALE GENOMIC DNA]</scope>
</reference>
<evidence type="ECO:0000313" key="2">
    <source>
        <dbReference type="Proteomes" id="UP000222894"/>
    </source>
</evidence>
<evidence type="ECO:0000313" key="1">
    <source>
        <dbReference type="EMBL" id="APU00721.1"/>
    </source>
</evidence>
<accession>A0A219Y9R2</accession>
<sequence length="74" mass="8523">MKMYTFDDVMESIGYVKVNSVSDLHNTLVGIECLAPGIKKHMSDFPCWAKRIGHFYDSELDANWVFFDFVPLSD</sequence>
<name>A0A219Y9R2_9CAUD</name>
<dbReference type="EMBL" id="KY290948">
    <property type="protein sequence ID" value="APU00721.1"/>
    <property type="molecule type" value="Genomic_DNA"/>
</dbReference>